<gene>
    <name evidence="1" type="ORF">F4556_006446</name>
</gene>
<dbReference type="RefSeq" id="WP_184922522.1">
    <property type="nucleotide sequence ID" value="NZ_JACHJR010000001.1"/>
</dbReference>
<name>A0A7W7WKY6_9ACTN</name>
<proteinExistence type="predicted"/>
<reference evidence="1 2" key="1">
    <citation type="submission" date="2020-08" db="EMBL/GenBank/DDBJ databases">
        <title>Sequencing the genomes of 1000 actinobacteria strains.</title>
        <authorList>
            <person name="Klenk H.-P."/>
        </authorList>
    </citation>
    <scope>NUCLEOTIDE SEQUENCE [LARGE SCALE GENOMIC DNA]</scope>
    <source>
        <strain evidence="1 2">DSM 44786</strain>
    </source>
</reference>
<dbReference type="AlphaFoldDB" id="A0A7W7WKY6"/>
<evidence type="ECO:0000313" key="2">
    <source>
        <dbReference type="Proteomes" id="UP000573327"/>
    </source>
</evidence>
<dbReference type="EMBL" id="JACHJR010000001">
    <property type="protein sequence ID" value="MBB4950911.1"/>
    <property type="molecule type" value="Genomic_DNA"/>
</dbReference>
<accession>A0A7W7WKY6</accession>
<organism evidence="1 2">
    <name type="scientific">Kitasatospora gansuensis</name>
    <dbReference type="NCBI Taxonomy" id="258050"/>
    <lineage>
        <taxon>Bacteria</taxon>
        <taxon>Bacillati</taxon>
        <taxon>Actinomycetota</taxon>
        <taxon>Actinomycetes</taxon>
        <taxon>Kitasatosporales</taxon>
        <taxon>Streptomycetaceae</taxon>
        <taxon>Kitasatospora</taxon>
    </lineage>
</organism>
<protein>
    <submittedName>
        <fullName evidence="1">Uncharacterized protein</fullName>
    </submittedName>
</protein>
<keyword evidence="2" id="KW-1185">Reference proteome</keyword>
<comment type="caution">
    <text evidence="1">The sequence shown here is derived from an EMBL/GenBank/DDBJ whole genome shotgun (WGS) entry which is preliminary data.</text>
</comment>
<sequence length="233" mass="25295">MTTDATYMMDGGTAVARMLHHTGRWDEALAALPADAVAERAEILVDSFWWRLNGSTAAEQAVGALLPSEPVLAGYLAAQISYTRLLFGLSPRPDDLRRARQGFAAARADARLAGWAVFWLGVLAENIDEDPRTAGPAYREALEHARERGDALLESYAVRHIGSHLLARDREQGIAHLRRSYHLRATLGARPQTATAALTLAGELPPGTEADQLREAAGLTARELGLAWLLRAL</sequence>
<dbReference type="Proteomes" id="UP000573327">
    <property type="component" value="Unassembled WGS sequence"/>
</dbReference>
<evidence type="ECO:0000313" key="1">
    <source>
        <dbReference type="EMBL" id="MBB4950911.1"/>
    </source>
</evidence>